<sequence>MVFLSHSVFAFFLTVDTVVSCVTISFAATTDIELLDYILIILVYSYTCDIFLSCSIESLEETV</sequence>
<keyword evidence="1" id="KW-0812">Transmembrane</keyword>
<evidence type="ECO:0000313" key="3">
    <source>
        <dbReference type="EMBL" id="JAH18939.1"/>
    </source>
</evidence>
<protein>
    <recommendedName>
        <fullName evidence="4">SSD domain-containing protein</fullName>
    </recommendedName>
</protein>
<evidence type="ECO:0008006" key="4">
    <source>
        <dbReference type="Google" id="ProtNLM"/>
    </source>
</evidence>
<proteinExistence type="predicted"/>
<keyword evidence="2" id="KW-0732">Signal</keyword>
<name>A0A0E9QQ57_ANGAN</name>
<accession>A0A0E9QQ57</accession>
<dbReference type="EMBL" id="GBXM01089638">
    <property type="protein sequence ID" value="JAH18939.1"/>
    <property type="molecule type" value="Transcribed_RNA"/>
</dbReference>
<reference evidence="3" key="2">
    <citation type="journal article" date="2015" name="Fish Shellfish Immunol.">
        <title>Early steps in the European eel (Anguilla anguilla)-Vibrio vulnificus interaction in the gills: Role of the RtxA13 toxin.</title>
        <authorList>
            <person name="Callol A."/>
            <person name="Pajuelo D."/>
            <person name="Ebbesson L."/>
            <person name="Teles M."/>
            <person name="MacKenzie S."/>
            <person name="Amaro C."/>
        </authorList>
    </citation>
    <scope>NUCLEOTIDE SEQUENCE</scope>
</reference>
<evidence type="ECO:0000256" key="2">
    <source>
        <dbReference type="SAM" id="SignalP"/>
    </source>
</evidence>
<feature type="signal peptide" evidence="2">
    <location>
        <begin position="1"/>
        <end position="20"/>
    </location>
</feature>
<keyword evidence="1" id="KW-0472">Membrane</keyword>
<feature type="transmembrane region" description="Helical" evidence="1">
    <location>
        <begin position="37"/>
        <end position="56"/>
    </location>
</feature>
<organism evidence="3">
    <name type="scientific">Anguilla anguilla</name>
    <name type="common">European freshwater eel</name>
    <name type="synonym">Muraena anguilla</name>
    <dbReference type="NCBI Taxonomy" id="7936"/>
    <lineage>
        <taxon>Eukaryota</taxon>
        <taxon>Metazoa</taxon>
        <taxon>Chordata</taxon>
        <taxon>Craniata</taxon>
        <taxon>Vertebrata</taxon>
        <taxon>Euteleostomi</taxon>
        <taxon>Actinopterygii</taxon>
        <taxon>Neopterygii</taxon>
        <taxon>Teleostei</taxon>
        <taxon>Anguilliformes</taxon>
        <taxon>Anguillidae</taxon>
        <taxon>Anguilla</taxon>
    </lineage>
</organism>
<reference evidence="3" key="1">
    <citation type="submission" date="2014-11" db="EMBL/GenBank/DDBJ databases">
        <authorList>
            <person name="Amaro Gonzalez C."/>
        </authorList>
    </citation>
    <scope>NUCLEOTIDE SEQUENCE</scope>
</reference>
<feature type="chain" id="PRO_5002431253" description="SSD domain-containing protein" evidence="2">
    <location>
        <begin position="21"/>
        <end position="63"/>
    </location>
</feature>
<keyword evidence="1" id="KW-1133">Transmembrane helix</keyword>
<evidence type="ECO:0000256" key="1">
    <source>
        <dbReference type="SAM" id="Phobius"/>
    </source>
</evidence>
<dbReference type="AlphaFoldDB" id="A0A0E9QQ57"/>